<protein>
    <submittedName>
        <fullName evidence="2">Uncharacterized protein</fullName>
    </submittedName>
</protein>
<feature type="compositionally biased region" description="Basic residues" evidence="1">
    <location>
        <begin position="26"/>
        <end position="36"/>
    </location>
</feature>
<feature type="region of interest" description="Disordered" evidence="1">
    <location>
        <begin position="213"/>
        <end position="233"/>
    </location>
</feature>
<dbReference type="EMBL" id="JAMKOV010000003">
    <property type="protein sequence ID" value="KAI8041316.1"/>
    <property type="molecule type" value="Genomic_DNA"/>
</dbReference>
<keyword evidence="3" id="KW-1185">Reference proteome</keyword>
<evidence type="ECO:0000313" key="3">
    <source>
        <dbReference type="Proteomes" id="UP001059596"/>
    </source>
</evidence>
<feature type="compositionally biased region" description="Polar residues" evidence="1">
    <location>
        <begin position="1"/>
        <end position="10"/>
    </location>
</feature>
<comment type="caution">
    <text evidence="2">The sequence shown here is derived from an EMBL/GenBank/DDBJ whole genome shotgun (WGS) entry which is preliminary data.</text>
</comment>
<proteinExistence type="predicted"/>
<evidence type="ECO:0000256" key="1">
    <source>
        <dbReference type="SAM" id="MobiDB-lite"/>
    </source>
</evidence>
<feature type="compositionally biased region" description="Basic and acidic residues" evidence="1">
    <location>
        <begin position="12"/>
        <end position="25"/>
    </location>
</feature>
<dbReference type="InterPro" id="IPR007970">
    <property type="entry name" value="DUF733"/>
</dbReference>
<feature type="region of interest" description="Disordered" evidence="1">
    <location>
        <begin position="151"/>
        <end position="171"/>
    </location>
</feature>
<feature type="region of interest" description="Disordered" evidence="1">
    <location>
        <begin position="1"/>
        <end position="58"/>
    </location>
</feature>
<organism evidence="2 3">
    <name type="scientific">Drosophila gunungcola</name>
    <name type="common">fruit fly</name>
    <dbReference type="NCBI Taxonomy" id="103775"/>
    <lineage>
        <taxon>Eukaryota</taxon>
        <taxon>Metazoa</taxon>
        <taxon>Ecdysozoa</taxon>
        <taxon>Arthropoda</taxon>
        <taxon>Hexapoda</taxon>
        <taxon>Insecta</taxon>
        <taxon>Pterygota</taxon>
        <taxon>Neoptera</taxon>
        <taxon>Endopterygota</taxon>
        <taxon>Diptera</taxon>
        <taxon>Brachycera</taxon>
        <taxon>Muscomorpha</taxon>
        <taxon>Ephydroidea</taxon>
        <taxon>Drosophilidae</taxon>
        <taxon>Drosophila</taxon>
        <taxon>Sophophora</taxon>
    </lineage>
</organism>
<dbReference type="AlphaFoldDB" id="A0A9Q0BRA9"/>
<feature type="compositionally biased region" description="Low complexity" evidence="1">
    <location>
        <begin position="216"/>
        <end position="228"/>
    </location>
</feature>
<dbReference type="Proteomes" id="UP001059596">
    <property type="component" value="Unassembled WGS sequence"/>
</dbReference>
<sequence length="335" mass="38537">RRRTSRTPTMIDQHHKTSHKSEKIDHHHKSSRRSEKRRSDKPYKVKSHDPLKKQKKRALKKLRRKAANELKRSSTDFSYLRLSKAKIVLTSQLIAKKMGTCNPLSSVEELKELSREVQFQKRLCHQVERLQQFRQLGLTEMILNGKKTILTTTSKPKSSPTAKSSSQAHEIEEEDYNFHNDRLPALSEDEYNNLGEDANPLHFLKQQPLDLEKEVPQQQPSQQIKVQPDSPVVTPQPVGSPIFITIPIYISTGGKLPLTLTIGDQELSLRKASGAGSSMRNPSTKAPNSHFNRLLQQIESPRRRTTNRHRSQLKSHIYAMQERKEGKDLVHHPMQ</sequence>
<feature type="compositionally biased region" description="Basic and acidic residues" evidence="1">
    <location>
        <begin position="37"/>
        <end position="52"/>
    </location>
</feature>
<reference evidence="2" key="1">
    <citation type="journal article" date="2023" name="Genome Biol. Evol.">
        <title>Long-read-based Genome Assembly of Drosophila gunungcola Reveals Fewer Chemosensory Genes in Flower-breeding Species.</title>
        <authorList>
            <person name="Negi A."/>
            <person name="Liao B.Y."/>
            <person name="Yeh S.D."/>
        </authorList>
    </citation>
    <scope>NUCLEOTIDE SEQUENCE</scope>
    <source>
        <strain evidence="2">Sukarami</strain>
    </source>
</reference>
<gene>
    <name evidence="2" type="ORF">M5D96_005573</name>
</gene>
<name>A0A9Q0BRA9_9MUSC</name>
<feature type="compositionally biased region" description="Low complexity" evidence="1">
    <location>
        <begin position="151"/>
        <end position="166"/>
    </location>
</feature>
<accession>A0A9Q0BRA9</accession>
<evidence type="ECO:0000313" key="2">
    <source>
        <dbReference type="EMBL" id="KAI8041316.1"/>
    </source>
</evidence>
<feature type="non-terminal residue" evidence="2">
    <location>
        <position position="1"/>
    </location>
</feature>
<dbReference type="Pfam" id="PF05306">
    <property type="entry name" value="DUF733"/>
    <property type="match status" value="1"/>
</dbReference>